<gene>
    <name evidence="4" type="primary">truA</name>
    <name evidence="9" type="ORF">SAMN05660313_00583</name>
</gene>
<feature type="domain" description="Pseudouridine synthase I TruA alpha/beta" evidence="8">
    <location>
        <begin position="156"/>
        <end position="267"/>
    </location>
</feature>
<dbReference type="GO" id="GO:0031119">
    <property type="term" value="P:tRNA pseudouridine synthesis"/>
    <property type="evidence" value="ECO:0007669"/>
    <property type="project" value="UniProtKB-UniRule"/>
</dbReference>
<dbReference type="EC" id="5.4.99.12" evidence="4"/>
<comment type="catalytic activity">
    <reaction evidence="4 7">
        <text>uridine(38/39/40) in tRNA = pseudouridine(38/39/40) in tRNA</text>
        <dbReference type="Rhea" id="RHEA:22376"/>
        <dbReference type="Rhea" id="RHEA-COMP:10085"/>
        <dbReference type="Rhea" id="RHEA-COMP:10087"/>
        <dbReference type="ChEBI" id="CHEBI:65314"/>
        <dbReference type="ChEBI" id="CHEBI:65315"/>
        <dbReference type="EC" id="5.4.99.12"/>
    </reaction>
</comment>
<dbReference type="InterPro" id="IPR001406">
    <property type="entry name" value="PsdUridine_synth_TruA"/>
</dbReference>
<dbReference type="HAMAP" id="MF_00171">
    <property type="entry name" value="TruA"/>
    <property type="match status" value="1"/>
</dbReference>
<dbReference type="NCBIfam" id="TIGR00071">
    <property type="entry name" value="hisT_truA"/>
    <property type="match status" value="1"/>
</dbReference>
<dbReference type="PIRSF" id="PIRSF001430">
    <property type="entry name" value="tRNA_psdUrid_synth"/>
    <property type="match status" value="1"/>
</dbReference>
<dbReference type="Gene3D" id="3.30.70.660">
    <property type="entry name" value="Pseudouridine synthase I, catalytic domain, C-terminal subdomain"/>
    <property type="match status" value="1"/>
</dbReference>
<keyword evidence="10" id="KW-1185">Reference proteome</keyword>
<dbReference type="InterPro" id="IPR020095">
    <property type="entry name" value="PsdUridine_synth_TruA_C"/>
</dbReference>
<sequence>MYIFANVKKQKQYYLIRLQFLGYRFSGWQKQPGYKTVEGMLTKTLKFILPERQCKILGAGRTDAKVSALDAAFELFLEGEPLEDLVFFKKDFNKNLPSDIRIISVKHVKEKFNIIQHSKEKEYVYLFSYGEKNHPYTAPFMANVQEKLDLELMKTAAKLFVGTHNFKSFTAKPKENGKFIRTIKSSKIKENTILTANFFPEKSYAFHIKGEGFMRYQVRMLMGALIQLGKGEIAITEIENALKIDSTTKFSFVAPGSGLMLHSLDFNDDV</sequence>
<evidence type="ECO:0000256" key="4">
    <source>
        <dbReference type="HAMAP-Rule" id="MF_00171"/>
    </source>
</evidence>
<feature type="binding site" evidence="4 6">
    <location>
        <position position="123"/>
    </location>
    <ligand>
        <name>substrate</name>
    </ligand>
</feature>
<comment type="subunit">
    <text evidence="4">Homodimer.</text>
</comment>
<accession>A0A1K1MFH0</accession>
<keyword evidence="3 4" id="KW-0413">Isomerase</keyword>
<dbReference type="Proteomes" id="UP000183257">
    <property type="component" value="Unassembled WGS sequence"/>
</dbReference>
<evidence type="ECO:0000256" key="5">
    <source>
        <dbReference type="PIRSR" id="PIRSR001430-1"/>
    </source>
</evidence>
<dbReference type="GO" id="GO:0160147">
    <property type="term" value="F:tRNA pseudouridine(38-40) synthase activity"/>
    <property type="evidence" value="ECO:0007669"/>
    <property type="project" value="UniProtKB-EC"/>
</dbReference>
<evidence type="ECO:0000256" key="2">
    <source>
        <dbReference type="ARBA" id="ARBA00022694"/>
    </source>
</evidence>
<dbReference type="OrthoDB" id="9811823at2"/>
<dbReference type="STRING" id="76595.SAMN05660313_00583"/>
<evidence type="ECO:0000256" key="6">
    <source>
        <dbReference type="PIRSR" id="PIRSR001430-2"/>
    </source>
</evidence>
<comment type="function">
    <text evidence="4">Formation of pseudouridine at positions 38, 39 and 40 in the anticodon stem and loop of transfer RNAs.</text>
</comment>
<dbReference type="SUPFAM" id="SSF55120">
    <property type="entry name" value="Pseudouridine synthase"/>
    <property type="match status" value="1"/>
</dbReference>
<proteinExistence type="inferred from homology"/>
<evidence type="ECO:0000256" key="7">
    <source>
        <dbReference type="RuleBase" id="RU003792"/>
    </source>
</evidence>
<dbReference type="InterPro" id="IPR020103">
    <property type="entry name" value="PsdUridine_synth_cat_dom_sf"/>
</dbReference>
<protein>
    <recommendedName>
        <fullName evidence="4">tRNA pseudouridine synthase A</fullName>
        <ecNumber evidence="4">5.4.99.12</ecNumber>
    </recommendedName>
    <alternativeName>
        <fullName evidence="4">tRNA pseudouridine(38-40) synthase</fullName>
    </alternativeName>
    <alternativeName>
        <fullName evidence="4">tRNA pseudouridylate synthase I</fullName>
    </alternativeName>
    <alternativeName>
        <fullName evidence="4">tRNA-uridine isomerase I</fullName>
    </alternativeName>
</protein>
<dbReference type="AlphaFoldDB" id="A0A1K1MFH0"/>
<dbReference type="GO" id="GO:0003723">
    <property type="term" value="F:RNA binding"/>
    <property type="evidence" value="ECO:0007669"/>
    <property type="project" value="InterPro"/>
</dbReference>
<keyword evidence="2 4" id="KW-0819">tRNA processing</keyword>
<dbReference type="InterPro" id="IPR020097">
    <property type="entry name" value="PsdUridine_synth_TruA_a/b_dom"/>
</dbReference>
<name>A0A1K1MFH0_9FLAO</name>
<dbReference type="EMBL" id="FPIY01000001">
    <property type="protein sequence ID" value="SFW21843.1"/>
    <property type="molecule type" value="Genomic_DNA"/>
</dbReference>
<evidence type="ECO:0000313" key="10">
    <source>
        <dbReference type="Proteomes" id="UP000183257"/>
    </source>
</evidence>
<evidence type="ECO:0000313" key="9">
    <source>
        <dbReference type="EMBL" id="SFW21843.1"/>
    </source>
</evidence>
<dbReference type="PANTHER" id="PTHR11142">
    <property type="entry name" value="PSEUDOURIDYLATE SYNTHASE"/>
    <property type="match status" value="1"/>
</dbReference>
<dbReference type="InterPro" id="IPR020094">
    <property type="entry name" value="TruA/RsuA/RluB/E/F_N"/>
</dbReference>
<organism evidence="9 10">
    <name type="scientific">Cellulophaga fucicola</name>
    <dbReference type="NCBI Taxonomy" id="76595"/>
    <lineage>
        <taxon>Bacteria</taxon>
        <taxon>Pseudomonadati</taxon>
        <taxon>Bacteroidota</taxon>
        <taxon>Flavobacteriia</taxon>
        <taxon>Flavobacteriales</taxon>
        <taxon>Flavobacteriaceae</taxon>
        <taxon>Cellulophaga</taxon>
    </lineage>
</organism>
<dbReference type="Pfam" id="PF01416">
    <property type="entry name" value="PseudoU_synth_1"/>
    <property type="match status" value="1"/>
</dbReference>
<evidence type="ECO:0000259" key="8">
    <source>
        <dbReference type="Pfam" id="PF01416"/>
    </source>
</evidence>
<comment type="similarity">
    <text evidence="1 4 7">Belongs to the tRNA pseudouridine synthase TruA family.</text>
</comment>
<evidence type="ECO:0000256" key="1">
    <source>
        <dbReference type="ARBA" id="ARBA00009375"/>
    </source>
</evidence>
<feature type="active site" description="Nucleophile" evidence="4 5">
    <location>
        <position position="63"/>
    </location>
</feature>
<evidence type="ECO:0000256" key="3">
    <source>
        <dbReference type="ARBA" id="ARBA00023235"/>
    </source>
</evidence>
<reference evidence="10" key="1">
    <citation type="submission" date="2016-11" db="EMBL/GenBank/DDBJ databases">
        <authorList>
            <person name="Varghese N."/>
            <person name="Submissions S."/>
        </authorList>
    </citation>
    <scope>NUCLEOTIDE SEQUENCE [LARGE SCALE GENOMIC DNA]</scope>
    <source>
        <strain evidence="10">DSM 24786</strain>
    </source>
</reference>
<dbReference type="Gene3D" id="3.30.70.580">
    <property type="entry name" value="Pseudouridine synthase I, catalytic domain, N-terminal subdomain"/>
    <property type="match status" value="1"/>
</dbReference>
<dbReference type="PANTHER" id="PTHR11142:SF0">
    <property type="entry name" value="TRNA PSEUDOURIDINE SYNTHASE-LIKE 1"/>
    <property type="match status" value="1"/>
</dbReference>
<comment type="caution">
    <text evidence="4">Lacks conserved residue(s) required for the propagation of feature annotation.</text>
</comment>